<evidence type="ECO:0000256" key="1">
    <source>
        <dbReference type="ARBA" id="ARBA00004651"/>
    </source>
</evidence>
<evidence type="ECO:0000256" key="3">
    <source>
        <dbReference type="ARBA" id="ARBA00022448"/>
    </source>
</evidence>
<keyword evidence="5 8" id="KW-0812">Transmembrane</keyword>
<evidence type="ECO:0000256" key="8">
    <source>
        <dbReference type="SAM" id="Phobius"/>
    </source>
</evidence>
<feature type="transmembrane region" description="Helical" evidence="8">
    <location>
        <begin position="108"/>
        <end position="130"/>
    </location>
</feature>
<dbReference type="GO" id="GO:0005886">
    <property type="term" value="C:plasma membrane"/>
    <property type="evidence" value="ECO:0007669"/>
    <property type="project" value="UniProtKB-SubCell"/>
</dbReference>
<keyword evidence="4" id="KW-1003">Cell membrane</keyword>
<gene>
    <name evidence="9" type="ORF">HT102_07105</name>
</gene>
<keyword evidence="3" id="KW-0813">Transport</keyword>
<comment type="caution">
    <text evidence="9">The sequence shown here is derived from an EMBL/GenBank/DDBJ whole genome shotgun (WGS) entry which is preliminary data.</text>
</comment>
<evidence type="ECO:0000256" key="5">
    <source>
        <dbReference type="ARBA" id="ARBA00022692"/>
    </source>
</evidence>
<dbReference type="Pfam" id="PF01594">
    <property type="entry name" value="AI-2E_transport"/>
    <property type="match status" value="1"/>
</dbReference>
<accession>A0A927JD93</accession>
<keyword evidence="7 8" id="KW-0472">Membrane</keyword>
<dbReference type="InterPro" id="IPR002549">
    <property type="entry name" value="AI-2E-like"/>
</dbReference>
<organism evidence="9 10">
    <name type="scientific">Lolliginicoccus lacisalsi</name>
    <dbReference type="NCBI Taxonomy" id="2742202"/>
    <lineage>
        <taxon>Bacteria</taxon>
        <taxon>Bacillati</taxon>
        <taxon>Actinomycetota</taxon>
        <taxon>Actinomycetes</taxon>
        <taxon>Mycobacteriales</taxon>
        <taxon>Hoyosellaceae</taxon>
        <taxon>Lolliginicoccus</taxon>
    </lineage>
</organism>
<dbReference type="GO" id="GO:0055085">
    <property type="term" value="P:transmembrane transport"/>
    <property type="evidence" value="ECO:0007669"/>
    <property type="project" value="TreeGrafter"/>
</dbReference>
<evidence type="ECO:0000256" key="4">
    <source>
        <dbReference type="ARBA" id="ARBA00022475"/>
    </source>
</evidence>
<protein>
    <submittedName>
        <fullName evidence="9">AI-2E family transporter</fullName>
    </submittedName>
</protein>
<feature type="transmembrane region" description="Helical" evidence="8">
    <location>
        <begin position="280"/>
        <end position="304"/>
    </location>
</feature>
<keyword evidence="10" id="KW-1185">Reference proteome</keyword>
<evidence type="ECO:0000313" key="10">
    <source>
        <dbReference type="Proteomes" id="UP000642993"/>
    </source>
</evidence>
<sequence length="419" mass="44330">MGLEVTAQDRPDRAERESALETALTAHEPNRATTTENPPDRGTLIGIGGGWLATWSLRIILIAAAAWVLGWIVGEFWVILLPISLALIITTVLWPITALLRRAYLPPALAALVTMLGAIGAFVGVIALIVPSVISQAPELANQASGGVREIQAWLQGPPLNLREEQFTDFINTVVTGIQDSSSAIASGVFTGVGAVTSVMITLVLTLVLSFFFIKDGPGFLPWMSRVTGSPAARHVEEVLFRQWRTLSGFIRTQAIVSFVDAAFIGLGLVILGVPLAGPLVIITFVAGFIPIVGAFVAGALAVLVALVANGWITALILLGIIILVQQLEGNVLQPVLQSRSMNLHPVIVLLSVTAGSTLFGIIGAFLAVPVAAMVAVLVRYIDEVMTLKSTGKDLWVDGELSDEIAEKPASYPEEAAEA</sequence>
<evidence type="ECO:0000256" key="2">
    <source>
        <dbReference type="ARBA" id="ARBA00009773"/>
    </source>
</evidence>
<reference evidence="9" key="1">
    <citation type="submission" date="2020-09" db="EMBL/GenBank/DDBJ databases">
        <title>Hoyosella lacisalsi sp. nov., a halotolerant actinobacterium isolated from soil of Lake Gudzhirganskoe.</title>
        <authorList>
            <person name="Yang Q."/>
            <person name="Guo P.Y."/>
            <person name="Liu S.W."/>
            <person name="Li F.N."/>
            <person name="Sun C.H."/>
        </authorList>
    </citation>
    <scope>NUCLEOTIDE SEQUENCE</scope>
    <source>
        <strain evidence="9">G463</strain>
    </source>
</reference>
<comment type="subcellular location">
    <subcellularLocation>
        <location evidence="1">Cell membrane</location>
        <topology evidence="1">Multi-pass membrane protein</topology>
    </subcellularLocation>
</comment>
<proteinExistence type="inferred from homology"/>
<evidence type="ECO:0000313" key="9">
    <source>
        <dbReference type="EMBL" id="MBD8506247.1"/>
    </source>
</evidence>
<dbReference type="Proteomes" id="UP000642993">
    <property type="component" value="Unassembled WGS sequence"/>
</dbReference>
<dbReference type="AlphaFoldDB" id="A0A927JD93"/>
<dbReference type="PANTHER" id="PTHR21716:SF53">
    <property type="entry name" value="PERMEASE PERM-RELATED"/>
    <property type="match status" value="1"/>
</dbReference>
<feature type="transmembrane region" description="Helical" evidence="8">
    <location>
        <begin position="189"/>
        <end position="214"/>
    </location>
</feature>
<dbReference type="EMBL" id="JACYWE010000003">
    <property type="protein sequence ID" value="MBD8506247.1"/>
    <property type="molecule type" value="Genomic_DNA"/>
</dbReference>
<evidence type="ECO:0000256" key="6">
    <source>
        <dbReference type="ARBA" id="ARBA00022989"/>
    </source>
</evidence>
<feature type="transmembrane region" description="Helical" evidence="8">
    <location>
        <begin position="348"/>
        <end position="379"/>
    </location>
</feature>
<feature type="transmembrane region" description="Helical" evidence="8">
    <location>
        <begin position="311"/>
        <end position="328"/>
    </location>
</feature>
<feature type="transmembrane region" description="Helical" evidence="8">
    <location>
        <begin position="255"/>
        <end position="274"/>
    </location>
</feature>
<evidence type="ECO:0000256" key="7">
    <source>
        <dbReference type="ARBA" id="ARBA00023136"/>
    </source>
</evidence>
<feature type="transmembrane region" description="Helical" evidence="8">
    <location>
        <begin position="51"/>
        <end position="70"/>
    </location>
</feature>
<name>A0A927JD93_9ACTN</name>
<keyword evidence="6 8" id="KW-1133">Transmembrane helix</keyword>
<dbReference type="PANTHER" id="PTHR21716">
    <property type="entry name" value="TRANSMEMBRANE PROTEIN"/>
    <property type="match status" value="1"/>
</dbReference>
<comment type="similarity">
    <text evidence="2">Belongs to the autoinducer-2 exporter (AI-2E) (TC 2.A.86) family.</text>
</comment>
<feature type="transmembrane region" description="Helical" evidence="8">
    <location>
        <begin position="76"/>
        <end position="96"/>
    </location>
</feature>